<reference evidence="2 3" key="1">
    <citation type="submission" date="2020-08" db="EMBL/GenBank/DDBJ databases">
        <title>Genomic Encyclopedia of Type Strains, Phase IV (KMG-IV): sequencing the most valuable type-strain genomes for metagenomic binning, comparative biology and taxonomic classification.</title>
        <authorList>
            <person name="Goeker M."/>
        </authorList>
    </citation>
    <scope>NUCLEOTIDE SEQUENCE [LARGE SCALE GENOMIC DNA]</scope>
    <source>
        <strain evidence="2 3">DSM 103679</strain>
    </source>
</reference>
<keyword evidence="3" id="KW-1185">Reference proteome</keyword>
<dbReference type="SUPFAM" id="SSF110710">
    <property type="entry name" value="TTHA0583/YokD-like"/>
    <property type="match status" value="1"/>
</dbReference>
<organism evidence="2 3">
    <name type="scientific">Treponema rectale</name>
    <dbReference type="NCBI Taxonomy" id="744512"/>
    <lineage>
        <taxon>Bacteria</taxon>
        <taxon>Pseudomonadati</taxon>
        <taxon>Spirochaetota</taxon>
        <taxon>Spirochaetia</taxon>
        <taxon>Spirochaetales</taxon>
        <taxon>Treponemataceae</taxon>
        <taxon>Treponema</taxon>
    </lineage>
</organism>
<dbReference type="Gene3D" id="3.40.50.10360">
    <property type="entry name" value="Hypothetical protein TT1679"/>
    <property type="match status" value="1"/>
</dbReference>
<dbReference type="InterPro" id="IPR006340">
    <property type="entry name" value="DUF436"/>
</dbReference>
<proteinExistence type="inferred from homology"/>
<dbReference type="InterPro" id="IPR028345">
    <property type="entry name" value="Antibiotic_NAT-like"/>
</dbReference>
<sequence>MELDEIKNQVTSVINELLDAHPQKEGSIFVIGCSSSEICGGTIGKNSSEETGRAVFEAAKSVLDKYGLFIACQCCEHLNRALIIEEECALRYSLEPVCVVPWVHGGGSLATAAWHGLDAPVAVEHVKAAAGIDIGSTLIGMHLKDVAVPVHPKQKFIGKAYVTAAYCRPKLIGGERARYE</sequence>
<evidence type="ECO:0000313" key="2">
    <source>
        <dbReference type="EMBL" id="MBB5219797.1"/>
    </source>
</evidence>
<evidence type="ECO:0000313" key="3">
    <source>
        <dbReference type="Proteomes" id="UP000578697"/>
    </source>
</evidence>
<protein>
    <recommendedName>
        <fullName evidence="1">UPF0340 protein HNP77_002186</fullName>
    </recommendedName>
</protein>
<gene>
    <name evidence="2" type="ORF">HNP77_002186</name>
</gene>
<dbReference type="Pfam" id="PF04260">
    <property type="entry name" value="DUF436"/>
    <property type="match status" value="1"/>
</dbReference>
<dbReference type="PIRSF" id="PIRSF007510">
    <property type="entry name" value="UCP007510"/>
    <property type="match status" value="1"/>
</dbReference>
<comment type="caution">
    <text evidence="2">The sequence shown here is derived from an EMBL/GenBank/DDBJ whole genome shotgun (WGS) entry which is preliminary data.</text>
</comment>
<evidence type="ECO:0000256" key="1">
    <source>
        <dbReference type="HAMAP-Rule" id="MF_00800"/>
    </source>
</evidence>
<dbReference type="AlphaFoldDB" id="A0A840SDE9"/>
<dbReference type="HAMAP" id="MF_00800">
    <property type="entry name" value="UPF0340"/>
    <property type="match status" value="1"/>
</dbReference>
<accession>A0A840SDE9</accession>
<name>A0A840SDE9_9SPIR</name>
<comment type="similarity">
    <text evidence="1">Belongs to the UPF0340 family.</text>
</comment>
<dbReference type="NCBIfam" id="TIGR01440">
    <property type="entry name" value="TIGR01440 family protein"/>
    <property type="match status" value="1"/>
</dbReference>
<dbReference type="Proteomes" id="UP000578697">
    <property type="component" value="Unassembled WGS sequence"/>
</dbReference>
<dbReference type="EMBL" id="JACHFR010000004">
    <property type="protein sequence ID" value="MBB5219797.1"/>
    <property type="molecule type" value="Genomic_DNA"/>
</dbReference>